<evidence type="ECO:0000313" key="3">
    <source>
        <dbReference type="Proteomes" id="UP000634308"/>
    </source>
</evidence>
<dbReference type="EMBL" id="BMQM01000017">
    <property type="protein sequence ID" value="GGR62853.1"/>
    <property type="molecule type" value="Genomic_DNA"/>
</dbReference>
<dbReference type="PROSITE" id="PS50943">
    <property type="entry name" value="HTH_CROC1"/>
    <property type="match status" value="1"/>
</dbReference>
<dbReference type="Gene3D" id="1.10.260.40">
    <property type="entry name" value="lambda repressor-like DNA-binding domains"/>
    <property type="match status" value="1"/>
</dbReference>
<dbReference type="InterPro" id="IPR001387">
    <property type="entry name" value="Cro/C1-type_HTH"/>
</dbReference>
<name>A0ABQ2RT51_9DEIO</name>
<protein>
    <recommendedName>
        <fullName evidence="1">HTH cro/C1-type domain-containing protein</fullName>
    </recommendedName>
</protein>
<evidence type="ECO:0000313" key="2">
    <source>
        <dbReference type="EMBL" id="GGR62853.1"/>
    </source>
</evidence>
<proteinExistence type="predicted"/>
<evidence type="ECO:0000259" key="1">
    <source>
        <dbReference type="PROSITE" id="PS50943"/>
    </source>
</evidence>
<feature type="domain" description="HTH cro/C1-type" evidence="1">
    <location>
        <begin position="28"/>
        <end position="71"/>
    </location>
</feature>
<accession>A0ABQ2RT51</accession>
<keyword evidence="3" id="KW-1185">Reference proteome</keyword>
<dbReference type="CDD" id="cd00093">
    <property type="entry name" value="HTH_XRE"/>
    <property type="match status" value="1"/>
</dbReference>
<dbReference type="InterPro" id="IPR010982">
    <property type="entry name" value="Lambda_DNA-bd_dom_sf"/>
</dbReference>
<dbReference type="Pfam" id="PF01381">
    <property type="entry name" value="HTH_3"/>
    <property type="match status" value="1"/>
</dbReference>
<sequence>MPDNEFMKWNDAQDDIRTRMATQPRGYQAQLAEQLQKTPGYVNQIITGRRPIPLEHLDEILASLNMEYDVILRDRDKGGVDKTEA</sequence>
<reference evidence="3" key="1">
    <citation type="journal article" date="2019" name="Int. J. Syst. Evol. Microbiol.">
        <title>The Global Catalogue of Microorganisms (GCM) 10K type strain sequencing project: providing services to taxonomists for standard genome sequencing and annotation.</title>
        <authorList>
            <consortium name="The Broad Institute Genomics Platform"/>
            <consortium name="The Broad Institute Genome Sequencing Center for Infectious Disease"/>
            <person name="Wu L."/>
            <person name="Ma J."/>
        </authorList>
    </citation>
    <scope>NUCLEOTIDE SEQUENCE [LARGE SCALE GENOMIC DNA]</scope>
    <source>
        <strain evidence="3">JCM 31404</strain>
    </source>
</reference>
<organism evidence="2 3">
    <name type="scientific">Deinococcus seoulensis</name>
    <dbReference type="NCBI Taxonomy" id="1837379"/>
    <lineage>
        <taxon>Bacteria</taxon>
        <taxon>Thermotogati</taxon>
        <taxon>Deinococcota</taxon>
        <taxon>Deinococci</taxon>
        <taxon>Deinococcales</taxon>
        <taxon>Deinococcaceae</taxon>
        <taxon>Deinococcus</taxon>
    </lineage>
</organism>
<gene>
    <name evidence="2" type="ORF">GCM10008959_26130</name>
</gene>
<comment type="caution">
    <text evidence="2">The sequence shown here is derived from an EMBL/GenBank/DDBJ whole genome shotgun (WGS) entry which is preliminary data.</text>
</comment>
<dbReference type="SUPFAM" id="SSF47413">
    <property type="entry name" value="lambda repressor-like DNA-binding domains"/>
    <property type="match status" value="1"/>
</dbReference>
<dbReference type="Proteomes" id="UP000634308">
    <property type="component" value="Unassembled WGS sequence"/>
</dbReference>